<feature type="region of interest" description="Disordered" evidence="2">
    <location>
        <begin position="29"/>
        <end position="56"/>
    </location>
</feature>
<evidence type="ECO:0000313" key="6">
    <source>
        <dbReference type="Proteomes" id="UP000183918"/>
    </source>
</evidence>
<organism evidence="5 6">
    <name type="scientific">Lachnobacterium bovis DSM 14045</name>
    <dbReference type="NCBI Taxonomy" id="1122142"/>
    <lineage>
        <taxon>Bacteria</taxon>
        <taxon>Bacillati</taxon>
        <taxon>Bacillota</taxon>
        <taxon>Clostridia</taxon>
        <taxon>Lachnospirales</taxon>
        <taxon>Lachnospiraceae</taxon>
        <taxon>Lachnobacterium</taxon>
    </lineage>
</organism>
<feature type="domain" description="Lysozyme inhibitor LprI-like N-terminal" evidence="4">
    <location>
        <begin position="87"/>
        <end position="176"/>
    </location>
</feature>
<dbReference type="InterPro" id="IPR009739">
    <property type="entry name" value="LprI-like_N"/>
</dbReference>
<feature type="signal peptide" evidence="3">
    <location>
        <begin position="1"/>
        <end position="20"/>
    </location>
</feature>
<evidence type="ECO:0000256" key="3">
    <source>
        <dbReference type="SAM" id="SignalP"/>
    </source>
</evidence>
<gene>
    <name evidence="5" type="ORF">SAMN02910414_00411</name>
</gene>
<feature type="coiled-coil region" evidence="1">
    <location>
        <begin position="58"/>
        <end position="85"/>
    </location>
</feature>
<keyword evidence="6" id="KW-1185">Reference proteome</keyword>
<dbReference type="eggNOG" id="COG3755">
    <property type="taxonomic scope" value="Bacteria"/>
</dbReference>
<sequence>MKKKYLLACLALCISLSACGSQNSKEVKSITSKNTAKSEKTTEACTGEKSTSKEASIKKSTVKKESSLQAELEKLETKSKEYDNVDTSYMKQGEMNDVARKRYYLWEDEINSIWKRLYPKLSASTKKKLLDEQRKWIAQKDRDTFAAGITFEGGSMQPLITYPRAEMITRKRIYELAKKLADLNGESFVVSPEVQNELNKGNPTLDQVFELFKGKWVDDSNSAKYIGIARASEKSEYAPKGSSWVVWNSEGDIVSDLDYYGFSEENIIFKKKDKDGTYTYYWLSIYDDHSHAYLSHSKDKDKLYEAGNGIGGKRG</sequence>
<dbReference type="STRING" id="1122142.SAMN02910414_00411"/>
<accession>A0A1H3FYV0</accession>
<dbReference type="PANTHER" id="PTHR39176">
    <property type="entry name" value="PERIPLASMIC PROTEIN-RELATED"/>
    <property type="match status" value="1"/>
</dbReference>
<dbReference type="Pfam" id="PF07007">
    <property type="entry name" value="LprI"/>
    <property type="match status" value="1"/>
</dbReference>
<keyword evidence="3" id="KW-0732">Signal</keyword>
<reference evidence="5 6" key="1">
    <citation type="submission" date="2016-10" db="EMBL/GenBank/DDBJ databases">
        <authorList>
            <person name="de Groot N.N."/>
        </authorList>
    </citation>
    <scope>NUCLEOTIDE SEQUENCE [LARGE SCALE GENOMIC DNA]</scope>
    <source>
        <strain evidence="5 6">DSM 14045</strain>
    </source>
</reference>
<dbReference type="PANTHER" id="PTHR39176:SF1">
    <property type="entry name" value="PERIPLASMIC PROTEIN"/>
    <property type="match status" value="1"/>
</dbReference>
<evidence type="ECO:0000256" key="1">
    <source>
        <dbReference type="SAM" id="Coils"/>
    </source>
</evidence>
<protein>
    <submittedName>
        <fullName evidence="5">Uncharacterized conserved protein YecT, DUF1311 family</fullName>
    </submittedName>
</protein>
<dbReference type="RefSeq" id="WP_074715740.1">
    <property type="nucleotide sequence ID" value="NZ_FNPG01000005.1"/>
</dbReference>
<evidence type="ECO:0000256" key="2">
    <source>
        <dbReference type="SAM" id="MobiDB-lite"/>
    </source>
</evidence>
<dbReference type="AlphaFoldDB" id="A0A1H3FYV0"/>
<feature type="chain" id="PRO_5039046425" evidence="3">
    <location>
        <begin position="21"/>
        <end position="315"/>
    </location>
</feature>
<proteinExistence type="predicted"/>
<dbReference type="EMBL" id="FNPG01000005">
    <property type="protein sequence ID" value="SDX95344.1"/>
    <property type="molecule type" value="Genomic_DNA"/>
</dbReference>
<dbReference type="Proteomes" id="UP000183918">
    <property type="component" value="Unassembled WGS sequence"/>
</dbReference>
<evidence type="ECO:0000259" key="4">
    <source>
        <dbReference type="Pfam" id="PF07007"/>
    </source>
</evidence>
<dbReference type="OrthoDB" id="1997149at2"/>
<dbReference type="PROSITE" id="PS51257">
    <property type="entry name" value="PROKAR_LIPOPROTEIN"/>
    <property type="match status" value="1"/>
</dbReference>
<keyword evidence="1" id="KW-0175">Coiled coil</keyword>
<dbReference type="Gene3D" id="1.20.1270.180">
    <property type="match status" value="1"/>
</dbReference>
<evidence type="ECO:0000313" key="5">
    <source>
        <dbReference type="EMBL" id="SDX95344.1"/>
    </source>
</evidence>
<name>A0A1H3FYV0_9FIRM</name>